<evidence type="ECO:0000313" key="2">
    <source>
        <dbReference type="Proteomes" id="UP000014009"/>
    </source>
</evidence>
<dbReference type="Proteomes" id="UP000014009">
    <property type="component" value="Unassembled WGS sequence"/>
</dbReference>
<proteinExistence type="predicted"/>
<dbReference type="AlphaFoldDB" id="A0A9W5VI54"/>
<sequence length="52" mass="6392">MKVVREHNGKYYLVEWDNVHGWYGVEISFEAFKLLEHIDYLNDFKSIDWIED</sequence>
<accession>A0A9W5VI54</accession>
<evidence type="ECO:0000313" key="1">
    <source>
        <dbReference type="EMBL" id="EOP78358.1"/>
    </source>
</evidence>
<reference evidence="1 2" key="1">
    <citation type="submission" date="2012-12" db="EMBL/GenBank/DDBJ databases">
        <title>The Genome Sequence of Bacillus cereus HuB4-4.</title>
        <authorList>
            <consortium name="The Broad Institute Genome Sequencing Platform"/>
            <consortium name="The Broad Institute Genome Sequencing Center for Infectious Disease"/>
            <person name="Feldgarden M."/>
            <person name="Van der Auwera G.A."/>
            <person name="Mahillon J."/>
            <person name="Duprez V."/>
            <person name="Timmery S."/>
            <person name="Mattelet C."/>
            <person name="Dierick K."/>
            <person name="Sun M."/>
            <person name="Yu Z."/>
            <person name="Zhu L."/>
            <person name="Hu X."/>
            <person name="Shank E.B."/>
            <person name="Swiecicka I."/>
            <person name="Hansen B.M."/>
            <person name="Andrup L."/>
            <person name="Walker B."/>
            <person name="Young S.K."/>
            <person name="Zeng Q."/>
            <person name="Gargeya S."/>
            <person name="Fitzgerald M."/>
            <person name="Haas B."/>
            <person name="Abouelleil A."/>
            <person name="Alvarado L."/>
            <person name="Arachchi H.M."/>
            <person name="Berlin A.M."/>
            <person name="Chapman S.B."/>
            <person name="Dewar J."/>
            <person name="Goldberg J."/>
            <person name="Griggs A."/>
            <person name="Gujja S."/>
            <person name="Hansen M."/>
            <person name="Howarth C."/>
            <person name="Imamovic A."/>
            <person name="Larimer J."/>
            <person name="McCowan C."/>
            <person name="Murphy C."/>
            <person name="Neiman D."/>
            <person name="Pearson M."/>
            <person name="Priest M."/>
            <person name="Roberts A."/>
            <person name="Saif S."/>
            <person name="Shea T."/>
            <person name="Sisk P."/>
            <person name="Sykes S."/>
            <person name="Wortman J."/>
            <person name="Nusbaum C."/>
            <person name="Birren B."/>
        </authorList>
    </citation>
    <scope>NUCLEOTIDE SEQUENCE [LARGE SCALE GENOMIC DNA]</scope>
    <source>
        <strain evidence="1 2">HuB4-4</strain>
    </source>
</reference>
<dbReference type="RefSeq" id="WP_016099674.1">
    <property type="nucleotide sequence ID" value="NZ_KB976550.1"/>
</dbReference>
<comment type="caution">
    <text evidence="1">The sequence shown here is derived from an EMBL/GenBank/DDBJ whole genome shotgun (WGS) entry which is preliminary data.</text>
</comment>
<gene>
    <name evidence="1" type="ORF">IGM_06643</name>
</gene>
<organism evidence="1 2">
    <name type="scientific">Bacillus cereus HuB4-4</name>
    <dbReference type="NCBI Taxonomy" id="1053211"/>
    <lineage>
        <taxon>Bacteria</taxon>
        <taxon>Bacillati</taxon>
        <taxon>Bacillota</taxon>
        <taxon>Bacilli</taxon>
        <taxon>Bacillales</taxon>
        <taxon>Bacillaceae</taxon>
        <taxon>Bacillus</taxon>
        <taxon>Bacillus cereus group</taxon>
    </lineage>
</organism>
<protein>
    <submittedName>
        <fullName evidence="1">Uncharacterized protein</fullName>
    </submittedName>
</protein>
<dbReference type="EMBL" id="AHEF01000106">
    <property type="protein sequence ID" value="EOP78358.1"/>
    <property type="molecule type" value="Genomic_DNA"/>
</dbReference>
<name>A0A9W5VI54_BACCE</name>